<dbReference type="WBParaSite" id="SBAD_0000142401-mRNA-1">
    <property type="protein sequence ID" value="SBAD_0000142401-mRNA-1"/>
    <property type="gene ID" value="SBAD_0000142401"/>
</dbReference>
<dbReference type="OrthoDB" id="537444at2759"/>
<feature type="domain" description="Lipoyl-binding" evidence="6">
    <location>
        <begin position="7"/>
        <end position="83"/>
    </location>
</feature>
<organism evidence="10">
    <name type="scientific">Soboliphyme baturini</name>
    <dbReference type="NCBI Taxonomy" id="241478"/>
    <lineage>
        <taxon>Eukaryota</taxon>
        <taxon>Metazoa</taxon>
        <taxon>Ecdysozoa</taxon>
        <taxon>Nematoda</taxon>
        <taxon>Enoplea</taxon>
        <taxon>Dorylaimia</taxon>
        <taxon>Dioctophymatida</taxon>
        <taxon>Dioctophymatoidea</taxon>
        <taxon>Soboliphymatidae</taxon>
        <taxon>Soboliphyme</taxon>
    </lineage>
</organism>
<dbReference type="SUPFAM" id="SSF51230">
    <property type="entry name" value="Single hybrid motif"/>
    <property type="match status" value="1"/>
</dbReference>
<keyword evidence="3" id="KW-0809">Transit peptide</keyword>
<dbReference type="FunFam" id="2.40.50.100:FF:000010">
    <property type="entry name" value="Acetyltransferase component of pyruvate dehydrogenase complex"/>
    <property type="match status" value="1"/>
</dbReference>
<dbReference type="PROSITE" id="PS00189">
    <property type="entry name" value="LIPOYL"/>
    <property type="match status" value="1"/>
</dbReference>
<dbReference type="Gene3D" id="4.10.320.10">
    <property type="entry name" value="E3-binding domain"/>
    <property type="match status" value="1"/>
</dbReference>
<dbReference type="Pfam" id="PF00198">
    <property type="entry name" value="2-oxoacid_dh"/>
    <property type="match status" value="1"/>
</dbReference>
<comment type="cofactor">
    <cofactor evidence="4">
        <name>(R)-lipoate</name>
        <dbReference type="ChEBI" id="CHEBI:83088"/>
    </cofactor>
</comment>
<evidence type="ECO:0000256" key="1">
    <source>
        <dbReference type="ARBA" id="ARBA00007317"/>
    </source>
</evidence>
<evidence type="ECO:0000256" key="5">
    <source>
        <dbReference type="SAM" id="MobiDB-lite"/>
    </source>
</evidence>
<dbReference type="AlphaFoldDB" id="A0A183ICM1"/>
<dbReference type="SUPFAM" id="SSF52777">
    <property type="entry name" value="CoA-dependent acyltransferases"/>
    <property type="match status" value="1"/>
</dbReference>
<sequence>MSKLPPHTNIALPALSPTMEMGTIVSWKKKEGDQLSEGDLLCEIETDKATMGLEASEEGYLAKIVVPDGSKDVPIGRLLCIVVEHKDDVAAFANFVDQEAGAPAKKEVPESEAASAPLPPSVSAVSPPSAAQPATEAATPSAGIPPGRISVSPFARKIAAEKKLDLATIKGTGPGGRILAEDVEAAAAAAAKPTVEAFATVPVPSTPNFVDIPLSNMRRTIAKRLLLSKQTIPHYYVSVDVKMDEILKLRENLNNMLKKNNKKLSVNDFIIKAAALSCMRVPEVNSFWMDAFIRQNNVVDMSVAVTTDAGLIAPIVFGANLKGLLEISDEVKALVEKARAGTLQPNEYQVCYAVHTFKLTISM</sequence>
<protein>
    <recommendedName>
        <fullName evidence="4">Dihydrolipoamide acetyltransferase component of pyruvate dehydrogenase complex</fullName>
        <ecNumber evidence="4">2.3.1.-</ecNumber>
    </recommendedName>
</protein>
<dbReference type="EC" id="2.3.1.-" evidence="4"/>
<dbReference type="Pfam" id="PF02817">
    <property type="entry name" value="E3_binding"/>
    <property type="match status" value="1"/>
</dbReference>
<dbReference type="PROSITE" id="PS50968">
    <property type="entry name" value="BIOTINYL_LIPOYL"/>
    <property type="match status" value="1"/>
</dbReference>
<evidence type="ECO:0000313" key="8">
    <source>
        <dbReference type="EMBL" id="VDO94128.1"/>
    </source>
</evidence>
<keyword evidence="4" id="KW-0808">Transferase</keyword>
<evidence type="ECO:0000259" key="7">
    <source>
        <dbReference type="PROSITE" id="PS51826"/>
    </source>
</evidence>
<dbReference type="Gene3D" id="2.40.50.100">
    <property type="match status" value="1"/>
</dbReference>
<evidence type="ECO:0000256" key="3">
    <source>
        <dbReference type="ARBA" id="ARBA00022946"/>
    </source>
</evidence>
<dbReference type="PANTHER" id="PTHR23151:SF90">
    <property type="entry name" value="DIHYDROLIPOYLLYSINE-RESIDUE ACETYLTRANSFERASE COMPONENT OF PYRUVATE DEHYDROGENASE COMPLEX, MITOCHONDRIAL-RELATED"/>
    <property type="match status" value="1"/>
</dbReference>
<keyword evidence="9" id="KW-1185">Reference proteome</keyword>
<name>A0A183ICM1_9BILA</name>
<dbReference type="InterPro" id="IPR011053">
    <property type="entry name" value="Single_hybrid_motif"/>
</dbReference>
<keyword evidence="2 4" id="KW-0450">Lipoyl</keyword>
<dbReference type="Proteomes" id="UP000270296">
    <property type="component" value="Unassembled WGS sequence"/>
</dbReference>
<dbReference type="InterPro" id="IPR003016">
    <property type="entry name" value="2-oxoA_DH_lipoyl-BS"/>
</dbReference>
<reference evidence="8 9" key="2">
    <citation type="submission" date="2018-11" db="EMBL/GenBank/DDBJ databases">
        <authorList>
            <consortium name="Pathogen Informatics"/>
        </authorList>
    </citation>
    <scope>NUCLEOTIDE SEQUENCE [LARGE SCALE GENOMIC DNA]</scope>
</reference>
<dbReference type="Pfam" id="PF00364">
    <property type="entry name" value="Biotin_lipoyl"/>
    <property type="match status" value="1"/>
</dbReference>
<dbReference type="InterPro" id="IPR036625">
    <property type="entry name" value="E3-bd_dom_sf"/>
</dbReference>
<dbReference type="GO" id="GO:0045254">
    <property type="term" value="C:pyruvate dehydrogenase complex"/>
    <property type="evidence" value="ECO:0007669"/>
    <property type="project" value="InterPro"/>
</dbReference>
<dbReference type="SUPFAM" id="SSF47005">
    <property type="entry name" value="Peripheral subunit-binding domain of 2-oxo acid dehydrogenase complex"/>
    <property type="match status" value="1"/>
</dbReference>
<dbReference type="InterPro" id="IPR000089">
    <property type="entry name" value="Biotin_lipoyl"/>
</dbReference>
<dbReference type="InterPro" id="IPR001078">
    <property type="entry name" value="2-oxoacid_DH_actylTfrase"/>
</dbReference>
<dbReference type="InterPro" id="IPR023213">
    <property type="entry name" value="CAT-like_dom_sf"/>
</dbReference>
<evidence type="ECO:0000256" key="2">
    <source>
        <dbReference type="ARBA" id="ARBA00022823"/>
    </source>
</evidence>
<evidence type="ECO:0000259" key="6">
    <source>
        <dbReference type="PROSITE" id="PS50968"/>
    </source>
</evidence>
<comment type="similarity">
    <text evidence="1 4">Belongs to the 2-oxoacid dehydrogenase family.</text>
</comment>
<dbReference type="GO" id="GO:0004742">
    <property type="term" value="F:dihydrolipoyllysine-residue acetyltransferase activity"/>
    <property type="evidence" value="ECO:0007669"/>
    <property type="project" value="TreeGrafter"/>
</dbReference>
<reference evidence="10" key="1">
    <citation type="submission" date="2016-06" db="UniProtKB">
        <authorList>
            <consortium name="WormBaseParasite"/>
        </authorList>
    </citation>
    <scope>IDENTIFICATION</scope>
</reference>
<evidence type="ECO:0000256" key="4">
    <source>
        <dbReference type="RuleBase" id="RU003423"/>
    </source>
</evidence>
<dbReference type="PANTHER" id="PTHR23151">
    <property type="entry name" value="DIHYDROLIPOAMIDE ACETYL/SUCCINYL-TRANSFERASE-RELATED"/>
    <property type="match status" value="1"/>
</dbReference>
<dbReference type="Gene3D" id="3.30.559.10">
    <property type="entry name" value="Chloramphenicol acetyltransferase-like domain"/>
    <property type="match status" value="1"/>
</dbReference>
<keyword evidence="4" id="KW-0012">Acyltransferase</keyword>
<dbReference type="CDD" id="cd06849">
    <property type="entry name" value="lipoyl_domain"/>
    <property type="match status" value="1"/>
</dbReference>
<proteinExistence type="inferred from homology"/>
<dbReference type="InterPro" id="IPR045257">
    <property type="entry name" value="E2/Pdx1"/>
</dbReference>
<evidence type="ECO:0000313" key="9">
    <source>
        <dbReference type="Proteomes" id="UP000270296"/>
    </source>
</evidence>
<feature type="compositionally biased region" description="Low complexity" evidence="5">
    <location>
        <begin position="111"/>
        <end position="134"/>
    </location>
</feature>
<dbReference type="InterPro" id="IPR004167">
    <property type="entry name" value="PSBD"/>
</dbReference>
<dbReference type="GO" id="GO:0006086">
    <property type="term" value="P:pyruvate decarboxylation to acetyl-CoA"/>
    <property type="evidence" value="ECO:0007669"/>
    <property type="project" value="InterPro"/>
</dbReference>
<accession>A0A183ICM1</accession>
<feature type="region of interest" description="Disordered" evidence="5">
    <location>
        <begin position="103"/>
        <end position="148"/>
    </location>
</feature>
<evidence type="ECO:0000313" key="10">
    <source>
        <dbReference type="WBParaSite" id="SBAD_0000142401-mRNA-1"/>
    </source>
</evidence>
<dbReference type="PROSITE" id="PS51826">
    <property type="entry name" value="PSBD"/>
    <property type="match status" value="1"/>
</dbReference>
<feature type="domain" description="Peripheral subunit-binding (PSBD)" evidence="7">
    <location>
        <begin position="150"/>
        <end position="187"/>
    </location>
</feature>
<gene>
    <name evidence="8" type="ORF">SBAD_LOCUS1365</name>
</gene>
<dbReference type="EMBL" id="UZAM01006803">
    <property type="protein sequence ID" value="VDO94128.1"/>
    <property type="molecule type" value="Genomic_DNA"/>
</dbReference>